<dbReference type="PROSITE" id="PS51693">
    <property type="entry name" value="HCV_NS2_PRO"/>
    <property type="match status" value="1"/>
</dbReference>
<keyword evidence="37" id="KW-1043">Host membrane</keyword>
<keyword evidence="49" id="KW-0325">Glycoprotein</keyword>
<dbReference type="SUPFAM" id="SSF50494">
    <property type="entry name" value="Trypsin-like serine proteases"/>
    <property type="match status" value="1"/>
</dbReference>
<keyword evidence="43" id="KW-1182">Viral ion channel</keyword>
<evidence type="ECO:0000256" key="46">
    <source>
        <dbReference type="ARBA" id="ARBA00023136"/>
    </source>
</evidence>
<dbReference type="GO" id="GO:0055036">
    <property type="term" value="C:virion membrane"/>
    <property type="evidence" value="ECO:0007669"/>
    <property type="project" value="UniProtKB-SubCell"/>
</dbReference>
<keyword evidence="45" id="KW-0406">Ion transport</keyword>
<evidence type="ECO:0000256" key="33">
    <source>
        <dbReference type="ARBA" id="ARBA00022833"/>
    </source>
</evidence>
<dbReference type="Pfam" id="PF01006">
    <property type="entry name" value="HCV_NS4a"/>
    <property type="match status" value="1"/>
</dbReference>
<dbReference type="GO" id="GO:0042025">
    <property type="term" value="C:host cell nucleus"/>
    <property type="evidence" value="ECO:0007669"/>
    <property type="project" value="UniProtKB-SubCell"/>
</dbReference>
<evidence type="ECO:0000259" key="67">
    <source>
        <dbReference type="PROSITE" id="PS51822"/>
    </source>
</evidence>
<evidence type="ECO:0000256" key="8">
    <source>
        <dbReference type="ARBA" id="ARBA00004407"/>
    </source>
</evidence>
<keyword evidence="51" id="KW-1035">Host cytoplasm</keyword>
<evidence type="ECO:0000259" key="65">
    <source>
        <dbReference type="PROSITE" id="PS51192"/>
    </source>
</evidence>
<evidence type="ECO:0000256" key="63">
    <source>
        <dbReference type="SAM" id="Phobius"/>
    </source>
</evidence>
<evidence type="ECO:0000256" key="47">
    <source>
        <dbReference type="ARBA" id="ARBA00023139"/>
    </source>
</evidence>
<dbReference type="Pfam" id="PF01538">
    <property type="entry name" value="HCV_NS2"/>
    <property type="match status" value="1"/>
</dbReference>
<dbReference type="InterPro" id="IPR004109">
    <property type="entry name" value="HepC_NS3_protease"/>
</dbReference>
<keyword evidence="47" id="KW-0564">Palmitate</keyword>
<dbReference type="GO" id="GO:0039502">
    <property type="term" value="P:symbiont-mediated suppression of host type I interferon-mediated signaling pathway"/>
    <property type="evidence" value="ECO:0007669"/>
    <property type="project" value="UniProtKB-KW"/>
</dbReference>
<evidence type="ECO:0000256" key="7">
    <source>
        <dbReference type="ARBA" id="ARBA00004291"/>
    </source>
</evidence>
<keyword evidence="16" id="KW-0167">Capsid protein</keyword>
<keyword evidence="32" id="KW-1114">Inhibition of host interferon signaling pathway by virus</keyword>
<keyword evidence="24" id="KW-0548">Nucleotidyltransferase</keyword>
<keyword evidence="39" id="KW-0693">Viral RNA replication</keyword>
<name>M9ZVH7_9FLAV</name>
<dbReference type="InterPro" id="IPR001490">
    <property type="entry name" value="HCV_NS4b"/>
</dbReference>
<dbReference type="Pfam" id="PF07652">
    <property type="entry name" value="Flavi_DEAD"/>
    <property type="match status" value="1"/>
</dbReference>
<keyword evidence="29" id="KW-0347">Helicase</keyword>
<evidence type="ECO:0000256" key="12">
    <source>
        <dbReference type="ARBA" id="ARBA00022484"/>
    </source>
</evidence>
<keyword evidence="54" id="KW-0899">Viral immunoevasion</keyword>
<evidence type="ECO:0000256" key="38">
    <source>
        <dbReference type="ARBA" id="ARBA00022884"/>
    </source>
</evidence>
<keyword evidence="18" id="KW-0945">Host-virus interaction</keyword>
<evidence type="ECO:0000256" key="57">
    <source>
        <dbReference type="ARBA" id="ARBA00023303"/>
    </source>
</evidence>
<evidence type="ECO:0000256" key="16">
    <source>
        <dbReference type="ARBA" id="ARBA00022561"/>
    </source>
</evidence>
<evidence type="ECO:0000256" key="59">
    <source>
        <dbReference type="ARBA" id="ARBA00046133"/>
    </source>
</evidence>
<evidence type="ECO:0000256" key="62">
    <source>
        <dbReference type="SAM" id="MobiDB-lite"/>
    </source>
</evidence>
<dbReference type="CDD" id="cd23203">
    <property type="entry name" value="Pegivirus_RdRp"/>
    <property type="match status" value="1"/>
</dbReference>
<dbReference type="GO" id="GO:0039694">
    <property type="term" value="P:viral RNA genome replication"/>
    <property type="evidence" value="ECO:0007669"/>
    <property type="project" value="InterPro"/>
</dbReference>
<evidence type="ECO:0000313" key="68">
    <source>
        <dbReference type="EMBL" id="AGK41005.1"/>
    </source>
</evidence>
<dbReference type="InterPro" id="IPR014001">
    <property type="entry name" value="Helicase_ATP-bd"/>
</dbReference>
<keyword evidence="10" id="KW-0813">Transport</keyword>
<dbReference type="GO" id="GO:0044220">
    <property type="term" value="C:host cell perinuclear region of cytoplasm"/>
    <property type="evidence" value="ECO:0007669"/>
    <property type="project" value="UniProtKB-SubCell"/>
</dbReference>
<dbReference type="GO" id="GO:0006508">
    <property type="term" value="P:proteolysis"/>
    <property type="evidence" value="ECO:0007669"/>
    <property type="project" value="UniProtKB-KW"/>
</dbReference>
<dbReference type="InterPro" id="IPR038170">
    <property type="entry name" value="NS5A_1a_sf"/>
</dbReference>
<evidence type="ECO:0000256" key="36">
    <source>
        <dbReference type="ARBA" id="ARBA00022844"/>
    </source>
</evidence>
<dbReference type="InterPro" id="IPR043128">
    <property type="entry name" value="Rev_trsase/Diguanyl_cyclase"/>
</dbReference>
<evidence type="ECO:0000256" key="30">
    <source>
        <dbReference type="ARBA" id="ARBA00022807"/>
    </source>
</evidence>
<evidence type="ECO:0000256" key="58">
    <source>
        <dbReference type="ARBA" id="ARBA00046032"/>
    </source>
</evidence>
<evidence type="ECO:0000256" key="4">
    <source>
        <dbReference type="ARBA" id="ARBA00004147"/>
    </source>
</evidence>
<comment type="function">
    <text evidence="58">RNA-dependent RNA polymerase that performs primer-template recognition and RNA synthesis during viral replication. Initiates RNA transcription/replication at a flavin adenine dinucleotide (FAD), resulting in a 5'- FAD cap on viral RNAs. In this way, recognition of viral 5' RNA by host pattern recognition receptors can be bypassed, thereby evading activation of antiviral pathways.</text>
</comment>
<dbReference type="Gene3D" id="2.20.25.210">
    <property type="entry name" value="Hepatitis C NS5A, domain 1B"/>
    <property type="match status" value="1"/>
</dbReference>
<dbReference type="GO" id="GO:0039654">
    <property type="term" value="P:fusion of virus membrane with host endosome membrane"/>
    <property type="evidence" value="ECO:0007669"/>
    <property type="project" value="UniProtKB-KW"/>
</dbReference>
<keyword evidence="46 63" id="KW-0472">Membrane</keyword>
<evidence type="ECO:0000256" key="23">
    <source>
        <dbReference type="ARBA" id="ARBA00022692"/>
    </source>
</evidence>
<evidence type="ECO:0000256" key="18">
    <source>
        <dbReference type="ARBA" id="ARBA00022581"/>
    </source>
</evidence>
<keyword evidence="28" id="KW-1161">Viral attachment to host cell</keyword>
<evidence type="ECO:0000256" key="14">
    <source>
        <dbReference type="ARBA" id="ARBA00022510"/>
    </source>
</evidence>
<dbReference type="GO" id="GO:0003968">
    <property type="term" value="F:RNA-directed RNA polymerase activity"/>
    <property type="evidence" value="ECO:0007669"/>
    <property type="project" value="UniProtKB-KW"/>
</dbReference>
<keyword evidence="53" id="KW-0511">Multifunctional enzyme</keyword>
<dbReference type="InterPro" id="IPR002518">
    <property type="entry name" value="HCV_NS2"/>
</dbReference>
<dbReference type="InterPro" id="IPR043502">
    <property type="entry name" value="DNA/RNA_pol_sf"/>
</dbReference>
<keyword evidence="56" id="KW-1160">Virus entry into host cell</keyword>
<keyword evidence="17" id="KW-1048">Host nucleus</keyword>
<evidence type="ECO:0000256" key="32">
    <source>
        <dbReference type="ARBA" id="ARBA00022830"/>
    </source>
</evidence>
<feature type="transmembrane region" description="Helical" evidence="63">
    <location>
        <begin position="191"/>
        <end position="212"/>
    </location>
</feature>
<feature type="domain" description="Peptidase S29" evidence="67">
    <location>
        <begin position="982"/>
        <end position="1162"/>
    </location>
</feature>
<evidence type="ECO:0000256" key="40">
    <source>
        <dbReference type="ARBA" id="ARBA00022986"/>
    </source>
</evidence>
<evidence type="ECO:0000256" key="1">
    <source>
        <dbReference type="ARBA" id="ARBA00001117"/>
    </source>
</evidence>
<dbReference type="GO" id="GO:0017111">
    <property type="term" value="F:ribonucleoside triphosphate phosphatase activity"/>
    <property type="evidence" value="ECO:0007669"/>
    <property type="project" value="UniProtKB-EC"/>
</dbReference>
<proteinExistence type="predicted"/>
<dbReference type="GO" id="GO:0005524">
    <property type="term" value="F:ATP binding"/>
    <property type="evidence" value="ECO:0007669"/>
    <property type="project" value="UniProtKB-KW"/>
</dbReference>
<dbReference type="PROSITE" id="PS51192">
    <property type="entry name" value="HELICASE_ATP_BIND_1"/>
    <property type="match status" value="1"/>
</dbReference>
<evidence type="ECO:0000256" key="26">
    <source>
        <dbReference type="ARBA" id="ARBA00022741"/>
    </source>
</evidence>
<evidence type="ECO:0000256" key="50">
    <source>
        <dbReference type="ARBA" id="ARBA00023184"/>
    </source>
</evidence>
<keyword evidence="30" id="KW-0788">Thiol protease</keyword>
<feature type="domain" description="RdRp catalytic" evidence="64">
    <location>
        <begin position="2615"/>
        <end position="2729"/>
    </location>
</feature>
<dbReference type="Pfam" id="PF01001">
    <property type="entry name" value="HCV_NS4b"/>
    <property type="match status" value="1"/>
</dbReference>
<dbReference type="GO" id="GO:0044167">
    <property type="term" value="C:host cell endoplasmic reticulum membrane"/>
    <property type="evidence" value="ECO:0007669"/>
    <property type="project" value="UniProtKB-SubCell"/>
</dbReference>
<dbReference type="InterPro" id="IPR027417">
    <property type="entry name" value="P-loop_NTPase"/>
</dbReference>
<evidence type="ECO:0000256" key="10">
    <source>
        <dbReference type="ARBA" id="ARBA00022448"/>
    </source>
</evidence>
<sequence>MAWWLLLVPLVGGFLLPASHKCRVGGEYFLTNCCSRDEISACFSGGCLVALGCTVCDGDCWDLFRPGVATRPGARPGEVVEQLGWAIRPLTTAAYVAGVFGLGEPYSAAVLIGATLSRGGADIPAVTCNMTCDLNYLSPAWKLWEEVKETYWDWAWLTSLPWYLWRGLMTCGFLMLAVVLLLVLEQRLVMALAVVLMAGIASANVTVGPSALGCQCHVAGSVAPTPGVTPGYRGNESSVCVCPYGKTYWVPGLCHGLMWRTTFGSGTARDLPYECPDYVEGTLAVGCRWGSVYWWRRAGSGLWLRELIPTSAVCSFYAAGSTDRPHPLTDILTTHGFPCVTCVIDRRAPHCGDCVRDCWESTGDQSKTFEVCGIGPRVTSHLWAHSVGGGVENHIRTDHPGPRYPSANGDGVYTTCILHATNYTVVEMGGYWHALACPADLPVSPLPRFLPGRPVNGCLTATAQWMSASLLSSWNPAGFYIPVFSECNWPRAAGVRVCPGFAFNAPSGRLGFIRVSGAVQDVSRGARIPHVRWLLTDFLFTLLLLMKLSGSRLVPLVTVALWWWFNQEVGAAPVRVLIWPNTTATWPTLATFKIPTVPTVSCPTTASDTAGAASLLWCHLENSGVGALNGAFGWLGGVGSGVYGWVQEAWQSGASFAKGLSWLGSVGRFLPTVEAAVSADVLAAPLVGWAAEQGWFTGLLAVLNVLVYWQNVGGARLAALVAGHLARGAFPLVLVVAASISRSRCSVLGLRLCITIDDSPYEWADFWWACAGVASWALLTAGLVTPMGKVIKLNWYAGWASFYQGIRRRVADSIIGTCGRRSWLGWVWLVAAWFWPGPVVDVVVVIMLVFGVLDVIDFALETAIITTANPARAARVLDALCQARDLVAVDWVVRRLEARGVYLFAHAGQVTRKAAAWLREFGYALEPVMVSPRDCEIVRDARRVLSCGATVKGKPVVARRGEEVLIGCLGSVEELPPGFVPTAPVVVQRTGKGFFGVIKTAMTGKDVTEFEGSVVVLGTATTRSMGTCVSGVMYTTYHGSNARALAGPVGPVNPRWWSPGDDVAVYPLPAGATSLEPCKCSPTSVWCLRNDGALCHGTLGKTVELDLPAEVGDFRGSSGSPVLCDEGHAVGMLVAVLHRGNRVTGVRYSRPWETLPQEARAKSEAPPVPGRSGFREAPLFLPTGSGKSTRVPNEYAKAGHKVLVLNPSIATTRAMGPYMEKLTGKHPSVYCGHDATAYSRTTDSNLTYCTYGRFLANPRRYLKGMDVVICDECHVTDPIAILGMGRARSLARECRVRLLLFATATPPGVPMTPHDSIREEALGTEGDVVFYGHKLPLARYTTGRHIIFCHSKLECNRLAAALSASGCQAVTYYRGGESEIPEGDVCVCATDALSTGYTGNFDTVTDCGLVVEEHVEVTLDPTITISLRTVPAPAELRMQRRGRCGRGKAGVYYHAITGTAPAGTVRSGALWSAVEAGIVWYNMEPDMTADLLRVYDQCPYTGAVTCSIGEAVNFFAGLTPMRTYPQVAWAKQKNLQWPLLVGVQRAMCQEAGCGPPAEGPEWRGITGDGPVPLLCRWGAHVPDKIAPHHWVDDLQARLGVAEGYTPCYAGPILLVGLAVAGGAILAHWTGCLVVVTTWQINGGGNPLLMSQTKGVADSTPLPAVVVPPKGSLDLEGGLESAPADAKVNIEAVALLETSCGWGPMAASYGCLGDTACKVGQHLGAAASAAKAGGDALWRQWTAGQFVAPAAAAPREVTTSLMQTLDTAFKTVWENVFVSGRSVMVALAAAYGARKNPPIAAGASFLLGLGASAQLPVKLAAALLLGSAGTMIGDPSVGLSMATAYFAGGSMTASWVSVILAVIGGWEGAVNAASLVFDLLAGRAEPKDAWCLLACLASPGAAVAGVALGLLLWSMKRGVGDEWVNRLLTLLPRSSVIPDDYFVKTEYVDRVSQILRRLSISRWLSSLVVKPEVDTETVCGAMIWDFLEWLMRLGRLVTRRVKTLLPTMALPLVGCEAGWRGPWKGEGHLEARCTCGCVVTGEIVDGRVVDPHYSTVLCANYLRGAIPVGVMGSAGGAQPDLPQEGRRTYQVGPKGWLEVEHSGKTVVLWRTNTYSLTSSEIRRAVRGPVMYHGKTAVSWDCPVYKPEMVYHGDMSVVVDGERRRLPLTVTVGPITKPPPEDDPDMPPLEGATEDEELAWAKAKAIDAITSALHLPSEEAAVAALEALEEAAVSLMPHIPTIMGSDCSCEGDEFGKLMPEPDAHEIPTLDCEDLVTRDDLPTPDSPTESEESFDRISLADSEVSTAESTAPLLTLQSYTPKGVRGALSRLFGGAKKVIHVRQSCCDSRSATKAFPFGVSVAEAVGALGFDTCQHRLVDVFGGVIDPADTLCTVVGTDIYVTCEMREEITVSYSYVWSGAPLGCGRHVPPPMTRPIGTHLTCDTTKVYVTDPDRAAERAEKVTLWRPQRNYDKFYQAVVAEAKAKAKATQSCGWSYEDAVAKVRKNAGLGYGSTVTVAALKTPKGREKVNAMIQKIRRGDEVPFTFTCKREVFFTTTTRKPPRFIVHPPLDFRVAEKMILGDPGKVAKAILGKSYAFQYTPNQKVKHLVETWSRKQHPRCITVDASVFDSTITEEDMRVEADIFASASDQPELVRQLCEYYIAGPMVSPDGVPIGYRRCRASGVLTTSSGNSITAYLKVKAACTRVGLKDAELLIAGDDCLIIYEDDGIDHTGPLKEALGDYGYRCNPQAHASLDTAETCSAYLAECNAGGERRWWMSTDMRKPLARAASEYSDPIASALGTILLYPWHPITRYVLIPHVLIMCFRGGGTPDELVACQVSGNTYRFPLRLLPSILVSLHGPACLRVTTDSTKTRMEAGKALRDLGMKTLPYYRKRAGTVRTRLLRGGQGWGRLARSLLWHPGLKEHPPDIRALPGFKFLTPYDHDDIVVAPVKVTWWQSLKLLFGFVLALGISFV</sequence>
<keyword evidence="23 63" id="KW-0812">Transmembrane</keyword>
<evidence type="ECO:0000256" key="28">
    <source>
        <dbReference type="ARBA" id="ARBA00022804"/>
    </source>
</evidence>
<keyword evidence="12" id="KW-0696">RNA-directed RNA polymerase</keyword>
<evidence type="ECO:0000256" key="43">
    <source>
        <dbReference type="ARBA" id="ARBA00023039"/>
    </source>
</evidence>
<evidence type="ECO:0000256" key="13">
    <source>
        <dbReference type="ARBA" id="ARBA00022506"/>
    </source>
</evidence>
<dbReference type="Gene3D" id="1.10.820.10">
    <property type="entry name" value="RNA Helicase Chain A , domain 3"/>
    <property type="match status" value="1"/>
</dbReference>
<dbReference type="SUPFAM" id="SSF52540">
    <property type="entry name" value="P-loop containing nucleoside triphosphate hydrolases"/>
    <property type="match status" value="2"/>
</dbReference>
<dbReference type="Gene3D" id="3.30.70.270">
    <property type="match status" value="2"/>
</dbReference>
<keyword evidence="35" id="KW-0460">Magnesium</keyword>
<evidence type="ECO:0000256" key="60">
    <source>
        <dbReference type="ARBA" id="ARBA00047631"/>
    </source>
</evidence>
<feature type="region of interest" description="Disordered" evidence="62">
    <location>
        <begin position="1157"/>
        <end position="1179"/>
    </location>
</feature>
<keyword evidence="44" id="KW-1072">Activation of host autophagy by virus</keyword>
<keyword evidence="55" id="KW-0449">Lipoprotein</keyword>
<evidence type="ECO:0000256" key="29">
    <source>
        <dbReference type="ARBA" id="ARBA00022806"/>
    </source>
</evidence>
<dbReference type="Pfam" id="PF02907">
    <property type="entry name" value="Peptidase_S29"/>
    <property type="match status" value="1"/>
</dbReference>
<dbReference type="Gene3D" id="2.40.10.120">
    <property type="match status" value="1"/>
</dbReference>
<evidence type="ECO:0000256" key="31">
    <source>
        <dbReference type="ARBA" id="ARBA00022825"/>
    </source>
</evidence>
<dbReference type="Pfam" id="PF12786">
    <property type="entry name" value="GBV-C_env"/>
    <property type="match status" value="1"/>
</dbReference>
<evidence type="ECO:0000256" key="44">
    <source>
        <dbReference type="ARBA" id="ARBA00023050"/>
    </source>
</evidence>
<feature type="transmembrane region" description="Helical" evidence="63">
    <location>
        <begin position="1851"/>
        <end position="1876"/>
    </location>
</feature>
<dbReference type="SUPFAM" id="SSF56672">
    <property type="entry name" value="DNA/RNA polymerases"/>
    <property type="match status" value="1"/>
</dbReference>
<evidence type="ECO:0000256" key="15">
    <source>
        <dbReference type="ARBA" id="ARBA00022553"/>
    </source>
</evidence>
<dbReference type="PROSITE" id="PS50507">
    <property type="entry name" value="RDRP_SSRNA_POS"/>
    <property type="match status" value="1"/>
</dbReference>
<feature type="transmembrane region" description="Helical" evidence="63">
    <location>
        <begin position="1888"/>
        <end position="1912"/>
    </location>
</feature>
<keyword evidence="15" id="KW-0597">Phosphoprotein</keyword>
<evidence type="ECO:0000256" key="39">
    <source>
        <dbReference type="ARBA" id="ARBA00022953"/>
    </source>
</evidence>
<keyword evidence="20" id="KW-1090">Inhibition of host innate immune response by virus</keyword>
<dbReference type="GO" id="GO:0034220">
    <property type="term" value="P:monoatomic ion transmembrane transport"/>
    <property type="evidence" value="ECO:0007669"/>
    <property type="project" value="UniProtKB-KW"/>
</dbReference>
<evidence type="ECO:0000256" key="24">
    <source>
        <dbReference type="ARBA" id="ARBA00022695"/>
    </source>
</evidence>
<evidence type="ECO:0000256" key="48">
    <source>
        <dbReference type="ARBA" id="ARBA00023163"/>
    </source>
</evidence>
<evidence type="ECO:0000256" key="42">
    <source>
        <dbReference type="ARBA" id="ARBA00023015"/>
    </source>
</evidence>
<dbReference type="InterPro" id="IPR013193">
    <property type="entry name" value="HCV_NS5a_1B_dom"/>
</dbReference>
<dbReference type="GO" id="GO:0003724">
    <property type="term" value="F:RNA helicase activity"/>
    <property type="evidence" value="ECO:0007669"/>
    <property type="project" value="UniProtKB-EC"/>
</dbReference>
<evidence type="ECO:0000259" key="64">
    <source>
        <dbReference type="PROSITE" id="PS50507"/>
    </source>
</evidence>
<comment type="catalytic activity">
    <reaction evidence="61">
        <text>ATP + H2O = ADP + phosphate + H(+)</text>
        <dbReference type="Rhea" id="RHEA:13065"/>
        <dbReference type="ChEBI" id="CHEBI:15377"/>
        <dbReference type="ChEBI" id="CHEBI:15378"/>
        <dbReference type="ChEBI" id="CHEBI:30616"/>
        <dbReference type="ChEBI" id="CHEBI:43474"/>
        <dbReference type="ChEBI" id="CHEBI:456216"/>
        <dbReference type="EC" id="3.6.4.13"/>
    </reaction>
</comment>
<dbReference type="GO" id="GO:0019028">
    <property type="term" value="C:viral capsid"/>
    <property type="evidence" value="ECO:0007669"/>
    <property type="project" value="UniProtKB-KW"/>
</dbReference>
<dbReference type="InterPro" id="IPR007094">
    <property type="entry name" value="RNA-dir_pol_PSvirus"/>
</dbReference>
<evidence type="ECO:0000256" key="55">
    <source>
        <dbReference type="ARBA" id="ARBA00023288"/>
    </source>
</evidence>
<evidence type="ECO:0000256" key="11">
    <source>
        <dbReference type="ARBA" id="ARBA00022482"/>
    </source>
</evidence>
<comment type="function">
    <text evidence="59">Cysteine protease required for the proteolytic auto-cleavage between the non-structural proteins NS2 and NS3. The N-terminus of NS3 is required for the function of NS2 protease (active region NS2-3). Promotes the initiation of viral particle assembly by mediating the interaction between structural and non-structural proteins.</text>
</comment>
<dbReference type="GO" id="GO:0003723">
    <property type="term" value="F:RNA binding"/>
    <property type="evidence" value="ECO:0007669"/>
    <property type="project" value="UniProtKB-KW"/>
</dbReference>
<evidence type="ECO:0000259" key="66">
    <source>
        <dbReference type="PROSITE" id="PS51693"/>
    </source>
</evidence>
<evidence type="ECO:0000256" key="25">
    <source>
        <dbReference type="ARBA" id="ARBA00022723"/>
    </source>
</evidence>
<evidence type="ECO:0000256" key="61">
    <source>
        <dbReference type="ARBA" id="ARBA00047984"/>
    </source>
</evidence>
<keyword evidence="52" id="KW-0922">Interferon antiviral system evasion</keyword>
<organism evidence="68 69">
    <name type="scientific">Bat pegivirus</name>
    <dbReference type="NCBI Taxonomy" id="1112699"/>
    <lineage>
        <taxon>Viruses</taxon>
        <taxon>Riboviria</taxon>
        <taxon>Orthornavirae</taxon>
        <taxon>Kitrinoviricota</taxon>
        <taxon>Flasuviricetes</taxon>
        <taxon>Amarillovirales</taxon>
        <taxon>Flaviviridae</taxon>
        <taxon>Pegivirus</taxon>
        <taxon>Pegivirus pteropi</taxon>
    </lineage>
</organism>
<reference evidence="68 69" key="1">
    <citation type="journal article" date="2013" name="Proc. Natl. Acad. Sci. U.S.A.">
        <title>Bats are a major natural reservoir for hepaciviruses and pegiviruses.</title>
        <authorList>
            <person name="Quan P.L."/>
            <person name="Firth C."/>
            <person name="Conte J.M."/>
            <person name="Williams S.H."/>
            <person name="Zambrana-Torrelio C.M."/>
            <person name="Anthony S.J."/>
            <person name="Ellison J.A."/>
            <person name="Gilbert A.T."/>
            <person name="Kuzmin I.V."/>
            <person name="Niezgoda M."/>
            <person name="Osinubi M.O."/>
            <person name="Recuenco S."/>
            <person name="Markotter W."/>
            <person name="Breiman R.F."/>
            <person name="Kalemba L."/>
            <person name="Malekani J."/>
            <person name="Lindblade K.A."/>
            <person name="Rostal M.K."/>
            <person name="Ojeda-Flores R."/>
            <person name="Suzan G."/>
            <person name="Davis L.B."/>
            <person name="Blau D.M."/>
            <person name="Ogunkoya A.B."/>
            <person name="Alvarez Castillo D.A."/>
            <person name="Moran D."/>
            <person name="Ngam S."/>
            <person name="Akaibe D."/>
            <person name="Agwanda B."/>
            <person name="Briese T."/>
            <person name="Epstein J.H."/>
            <person name="Daszak P."/>
            <person name="Rupprecht C.E."/>
            <person name="Holmes E.C."/>
            <person name="Lipkin W.I."/>
        </authorList>
    </citation>
    <scope>NUCLEOTIDE SEQUENCE [LARGE SCALE GENOMIC DNA]</scope>
    <source>
        <strain evidence="68">PDB-106</strain>
    </source>
</reference>
<dbReference type="GO" id="GO:0015267">
    <property type="term" value="F:channel activity"/>
    <property type="evidence" value="ECO:0007669"/>
    <property type="project" value="UniProtKB-KW"/>
</dbReference>
<dbReference type="InterPro" id="IPR002166">
    <property type="entry name" value="RNA_pol_HCV"/>
</dbReference>
<evidence type="ECO:0000256" key="22">
    <source>
        <dbReference type="ARBA" id="ARBA00022679"/>
    </source>
</evidence>
<comment type="cofactor">
    <cofactor evidence="3">
        <name>Zn(2+)</name>
        <dbReference type="ChEBI" id="CHEBI:29105"/>
    </cofactor>
</comment>
<dbReference type="PROSITE" id="PS51822">
    <property type="entry name" value="HV_PV_NS3_PRO"/>
    <property type="match status" value="1"/>
</dbReference>
<dbReference type="InterPro" id="IPR000745">
    <property type="entry name" value="HCV_NS4a"/>
</dbReference>
<evidence type="ECO:0000256" key="53">
    <source>
        <dbReference type="ARBA" id="ARBA00023268"/>
    </source>
</evidence>
<dbReference type="Pfam" id="PF00998">
    <property type="entry name" value="RdRP_3"/>
    <property type="match status" value="1"/>
</dbReference>
<evidence type="ECO:0000256" key="5">
    <source>
        <dbReference type="ARBA" id="ARBA00004153"/>
    </source>
</evidence>
<dbReference type="Pfam" id="PF08300">
    <property type="entry name" value="HCV_NS5a_1a"/>
    <property type="match status" value="1"/>
</dbReference>
<keyword evidence="34" id="KW-0067">ATP-binding</keyword>
<evidence type="ECO:0000256" key="56">
    <source>
        <dbReference type="ARBA" id="ARBA00023296"/>
    </source>
</evidence>
<evidence type="ECO:0000256" key="20">
    <source>
        <dbReference type="ARBA" id="ARBA00022632"/>
    </source>
</evidence>
<evidence type="ECO:0000256" key="41">
    <source>
        <dbReference type="ARBA" id="ARBA00022989"/>
    </source>
</evidence>
<keyword evidence="13" id="KW-1168">Fusion of virus membrane with host membrane</keyword>
<keyword evidence="42" id="KW-0805">Transcription regulation</keyword>
<keyword evidence="25" id="KW-0479">Metal-binding</keyword>
<keyword evidence="14" id="KW-1170">Fusion of virus membrane with host endosomal membrane</keyword>
<evidence type="ECO:0000256" key="54">
    <source>
        <dbReference type="ARBA" id="ARBA00023280"/>
    </source>
</evidence>
<dbReference type="GO" id="GO:0039520">
    <property type="term" value="P:symbiont-mediated activation of host autophagy"/>
    <property type="evidence" value="ECO:0007669"/>
    <property type="project" value="UniProtKB-KW"/>
</dbReference>
<dbReference type="GO" id="GO:0019062">
    <property type="term" value="P:virion attachment to host cell"/>
    <property type="evidence" value="ECO:0007669"/>
    <property type="project" value="UniProtKB-KW"/>
</dbReference>
<keyword evidence="22" id="KW-0808">Transferase</keyword>
<comment type="catalytic activity">
    <reaction evidence="1">
        <text>Hydrolysis of four peptide bonds in the viral precursor polyprotein, commonly with Asp or Glu in the P6 position, Cys or Thr in P1 and Ser or Ala in P1'.</text>
        <dbReference type="EC" id="3.4.21.98"/>
    </reaction>
</comment>
<dbReference type="GO" id="GO:0039545">
    <property type="term" value="P:symbiont-mediated suppression of host cytoplasmic pattern recognition receptor signaling pathway via inhibition of MAVS activity"/>
    <property type="evidence" value="ECO:0007669"/>
    <property type="project" value="UniProtKB-KW"/>
</dbReference>
<comment type="cofactor">
    <cofactor evidence="2">
        <name>Mg(2+)</name>
        <dbReference type="ChEBI" id="CHEBI:18420"/>
    </cofactor>
</comment>
<keyword evidence="31" id="KW-0720">Serine protease</keyword>
<evidence type="ECO:0000256" key="49">
    <source>
        <dbReference type="ARBA" id="ARBA00023180"/>
    </source>
</evidence>
<dbReference type="InterPro" id="IPR011492">
    <property type="entry name" value="Flavi_DEAD"/>
</dbReference>
<dbReference type="GO" id="GO:0004252">
    <property type="term" value="F:serine-type endopeptidase activity"/>
    <property type="evidence" value="ECO:0007669"/>
    <property type="project" value="InterPro"/>
</dbReference>
<evidence type="ECO:0000256" key="2">
    <source>
        <dbReference type="ARBA" id="ARBA00001946"/>
    </source>
</evidence>
<evidence type="ECO:0000256" key="17">
    <source>
        <dbReference type="ARBA" id="ARBA00022562"/>
    </source>
</evidence>
<keyword evidence="26" id="KW-0547">Nucleotide-binding</keyword>
<feature type="region of interest" description="Disordered" evidence="62">
    <location>
        <begin position="2272"/>
        <end position="2294"/>
    </location>
</feature>
<keyword evidence="33" id="KW-0862">Zinc</keyword>
<comment type="catalytic activity">
    <reaction evidence="60">
        <text>a ribonucleoside 5'-triphosphate + H2O = a ribonucleoside 5'-diphosphate + phosphate + H(+)</text>
        <dbReference type="Rhea" id="RHEA:23680"/>
        <dbReference type="ChEBI" id="CHEBI:15377"/>
        <dbReference type="ChEBI" id="CHEBI:15378"/>
        <dbReference type="ChEBI" id="CHEBI:43474"/>
        <dbReference type="ChEBI" id="CHEBI:57930"/>
        <dbReference type="ChEBI" id="CHEBI:61557"/>
        <dbReference type="EC" id="3.6.1.15"/>
    </reaction>
</comment>
<evidence type="ECO:0000256" key="52">
    <source>
        <dbReference type="ARBA" id="ARBA00023258"/>
    </source>
</evidence>
<comment type="subcellular location">
    <subcellularLocation>
        <location evidence="8">Host cytoplasm</location>
        <location evidence="8">Host perinuclear region</location>
    </subcellularLocation>
    <subcellularLocation>
        <location evidence="5">Host endoplasmic reticulum membrane</location>
        <topology evidence="5">Multi-pass membrane protein</topology>
    </subcellularLocation>
    <subcellularLocation>
        <location evidence="7">Host endoplasmic reticulum membrane</location>
        <topology evidence="7">Peripheral membrane protein</topology>
    </subcellularLocation>
    <subcellularLocation>
        <location evidence="4">Host nucleus</location>
    </subcellularLocation>
    <subcellularLocation>
        <location evidence="6">Virion membrane</location>
    </subcellularLocation>
</comment>
<dbReference type="GO" id="GO:0019087">
    <property type="term" value="P:symbiont-mediated transformation of host cell"/>
    <property type="evidence" value="ECO:0007669"/>
    <property type="project" value="InterPro"/>
</dbReference>
<dbReference type="GO" id="GO:0046718">
    <property type="term" value="P:symbiont entry into host cell"/>
    <property type="evidence" value="ECO:0007669"/>
    <property type="project" value="UniProtKB-KW"/>
</dbReference>
<evidence type="ECO:0000256" key="34">
    <source>
        <dbReference type="ARBA" id="ARBA00022840"/>
    </source>
</evidence>
<evidence type="ECO:0000256" key="35">
    <source>
        <dbReference type="ARBA" id="ARBA00022842"/>
    </source>
</evidence>
<dbReference type="GO" id="GO:0004197">
    <property type="term" value="F:cysteine-type endopeptidase activity"/>
    <property type="evidence" value="ECO:0007669"/>
    <property type="project" value="InterPro"/>
</dbReference>
<evidence type="ECO:0000256" key="45">
    <source>
        <dbReference type="ARBA" id="ARBA00023065"/>
    </source>
</evidence>
<evidence type="ECO:0000256" key="6">
    <source>
        <dbReference type="ARBA" id="ARBA00004182"/>
    </source>
</evidence>
<evidence type="ECO:0000256" key="27">
    <source>
        <dbReference type="ARBA" id="ARBA00022801"/>
    </source>
</evidence>
<keyword evidence="21" id="KW-0645">Protease</keyword>
<keyword evidence="11" id="KW-1113">Inhibition of host RLR pathway by virus</keyword>
<dbReference type="Gene3D" id="3.40.50.300">
    <property type="entry name" value="P-loop containing nucleotide triphosphate hydrolases"/>
    <property type="match status" value="2"/>
</dbReference>
<dbReference type="EMBL" id="KC796075">
    <property type="protein sequence ID" value="AGK41005.1"/>
    <property type="molecule type" value="Genomic_RNA"/>
</dbReference>
<dbReference type="Proteomes" id="UP000173933">
    <property type="component" value="Genome"/>
</dbReference>
<dbReference type="InterPro" id="IPR043504">
    <property type="entry name" value="Peptidase_S1_PA_chymotrypsin"/>
</dbReference>
<evidence type="ECO:0000256" key="21">
    <source>
        <dbReference type="ARBA" id="ARBA00022670"/>
    </source>
</evidence>
<dbReference type="GO" id="GO:0008270">
    <property type="term" value="F:zinc ion binding"/>
    <property type="evidence" value="ECO:0007669"/>
    <property type="project" value="InterPro"/>
</dbReference>
<dbReference type="Gene3D" id="2.40.10.10">
    <property type="entry name" value="Trypsin-like serine proteases"/>
    <property type="match status" value="1"/>
</dbReference>
<evidence type="ECO:0000256" key="51">
    <source>
        <dbReference type="ARBA" id="ARBA00023200"/>
    </source>
</evidence>
<feature type="transmembrane region" description="Helical" evidence="63">
    <location>
        <begin position="163"/>
        <end position="184"/>
    </location>
</feature>
<keyword evidence="50" id="KW-1038">Host endoplasmic reticulum</keyword>
<evidence type="ECO:0000256" key="9">
    <source>
        <dbReference type="ARBA" id="ARBA00020107"/>
    </source>
</evidence>
<protein>
    <recommendedName>
        <fullName evidence="9">Genome polyprotein</fullName>
    </recommendedName>
</protein>
<feature type="domain" description="Peptidase C18" evidence="66">
    <location>
        <begin position="857"/>
        <end position="982"/>
    </location>
</feature>
<evidence type="ECO:0000256" key="19">
    <source>
        <dbReference type="ARBA" id="ARBA00022595"/>
    </source>
</evidence>
<keyword evidence="41 63" id="KW-1133">Transmembrane helix</keyword>
<dbReference type="SMART" id="SM00487">
    <property type="entry name" value="DEXDc"/>
    <property type="match status" value="1"/>
</dbReference>
<keyword evidence="40" id="KW-1097">Inhibition of host MAVS by virus</keyword>
<evidence type="ECO:0000256" key="3">
    <source>
        <dbReference type="ARBA" id="ARBA00001947"/>
    </source>
</evidence>
<dbReference type="InterPro" id="IPR024347">
    <property type="entry name" value="GB_virus_envelope"/>
</dbReference>
<evidence type="ECO:0000256" key="37">
    <source>
        <dbReference type="ARBA" id="ARBA00022870"/>
    </source>
</evidence>
<dbReference type="Pfam" id="PF08301">
    <property type="entry name" value="HCV_NS5a_1b"/>
    <property type="match status" value="1"/>
</dbReference>
<keyword evidence="36" id="KW-0946">Virion</keyword>
<keyword evidence="27" id="KW-0378">Hydrolase</keyword>
<dbReference type="InterPro" id="IPR009003">
    <property type="entry name" value="Peptidase_S1_PA"/>
</dbReference>
<evidence type="ECO:0000313" key="69">
    <source>
        <dbReference type="Proteomes" id="UP000173933"/>
    </source>
</evidence>
<accession>M9ZVH7</accession>
<keyword evidence="48" id="KW-0804">Transcription</keyword>
<keyword evidence="38" id="KW-0694">RNA-binding</keyword>
<keyword evidence="19" id="KW-1162">Viral penetration into host cytoplasm</keyword>
<feature type="domain" description="Helicase ATP-binding" evidence="65">
    <location>
        <begin position="1168"/>
        <end position="1307"/>
    </location>
</feature>
<keyword evidence="57" id="KW-0407">Ion channel</keyword>
<dbReference type="InterPro" id="IPR013192">
    <property type="entry name" value="HCV_NS5A_1a"/>
</dbReference>